<dbReference type="EnsemblMetazoa" id="AMIN014427-RA">
    <property type="protein sequence ID" value="AMIN014427-PA"/>
    <property type="gene ID" value="AMIN014427"/>
</dbReference>
<dbReference type="AlphaFoldDB" id="A0A182WP11"/>
<sequence length="32" mass="3530">MTIRFGCVSRGQSPPRLTTQRLQAVVIASVTR</sequence>
<name>A0A182WP11_9DIPT</name>
<reference evidence="1" key="2">
    <citation type="submission" date="2020-05" db="UniProtKB">
        <authorList>
            <consortium name="EnsemblMetazoa"/>
        </authorList>
    </citation>
    <scope>IDENTIFICATION</scope>
    <source>
        <strain evidence="1">MINIMUS1</strain>
    </source>
</reference>
<evidence type="ECO:0000313" key="2">
    <source>
        <dbReference type="Proteomes" id="UP000075920"/>
    </source>
</evidence>
<dbReference type="VEuPathDB" id="VectorBase:AMIN014427"/>
<accession>A0A182WP11</accession>
<organism evidence="1 2">
    <name type="scientific">Anopheles minimus</name>
    <dbReference type="NCBI Taxonomy" id="112268"/>
    <lineage>
        <taxon>Eukaryota</taxon>
        <taxon>Metazoa</taxon>
        <taxon>Ecdysozoa</taxon>
        <taxon>Arthropoda</taxon>
        <taxon>Hexapoda</taxon>
        <taxon>Insecta</taxon>
        <taxon>Pterygota</taxon>
        <taxon>Neoptera</taxon>
        <taxon>Endopterygota</taxon>
        <taxon>Diptera</taxon>
        <taxon>Nematocera</taxon>
        <taxon>Culicoidea</taxon>
        <taxon>Culicidae</taxon>
        <taxon>Anophelinae</taxon>
        <taxon>Anopheles</taxon>
    </lineage>
</organism>
<dbReference type="Proteomes" id="UP000075920">
    <property type="component" value="Unassembled WGS sequence"/>
</dbReference>
<protein>
    <submittedName>
        <fullName evidence="1">Uncharacterized protein</fullName>
    </submittedName>
</protein>
<reference evidence="2" key="1">
    <citation type="submission" date="2013-03" db="EMBL/GenBank/DDBJ databases">
        <title>The Genome Sequence of Anopheles minimus MINIMUS1.</title>
        <authorList>
            <consortium name="The Broad Institute Genomics Platform"/>
            <person name="Neafsey D.E."/>
            <person name="Walton C."/>
            <person name="Walker B."/>
            <person name="Young S.K."/>
            <person name="Zeng Q."/>
            <person name="Gargeya S."/>
            <person name="Fitzgerald M."/>
            <person name="Haas B."/>
            <person name="Abouelleil A."/>
            <person name="Allen A.W."/>
            <person name="Alvarado L."/>
            <person name="Arachchi H.M."/>
            <person name="Berlin A.M."/>
            <person name="Chapman S.B."/>
            <person name="Gainer-Dewar J."/>
            <person name="Goldberg J."/>
            <person name="Griggs A."/>
            <person name="Gujja S."/>
            <person name="Hansen M."/>
            <person name="Howarth C."/>
            <person name="Imamovic A."/>
            <person name="Ireland A."/>
            <person name="Larimer J."/>
            <person name="McCowan C."/>
            <person name="Murphy C."/>
            <person name="Pearson M."/>
            <person name="Poon T.W."/>
            <person name="Priest M."/>
            <person name="Roberts A."/>
            <person name="Saif S."/>
            <person name="Shea T."/>
            <person name="Sisk P."/>
            <person name="Sykes S."/>
            <person name="Wortman J."/>
            <person name="Nusbaum C."/>
            <person name="Birren B."/>
        </authorList>
    </citation>
    <scope>NUCLEOTIDE SEQUENCE [LARGE SCALE GENOMIC DNA]</scope>
    <source>
        <strain evidence="2">MINIMUS1</strain>
    </source>
</reference>
<proteinExistence type="predicted"/>
<evidence type="ECO:0000313" key="1">
    <source>
        <dbReference type="EnsemblMetazoa" id="AMIN014427-PA"/>
    </source>
</evidence>
<keyword evidence="2" id="KW-1185">Reference proteome</keyword>